<accession>A0A822YPN3</accession>
<keyword evidence="3" id="KW-1185">Reference proteome</keyword>
<dbReference type="AlphaFoldDB" id="A0A822YPN3"/>
<dbReference type="Proteomes" id="UP000607653">
    <property type="component" value="Unassembled WGS sequence"/>
</dbReference>
<comment type="caution">
    <text evidence="2">The sequence shown here is derived from an EMBL/GenBank/DDBJ whole genome shotgun (WGS) entry which is preliminary data.</text>
</comment>
<reference evidence="2 3" key="1">
    <citation type="journal article" date="2020" name="Mol. Biol. Evol.">
        <title>Distinct Expression and Methylation Patterns for Genes with Different Fates following a Single Whole-Genome Duplication in Flowering Plants.</title>
        <authorList>
            <person name="Shi T."/>
            <person name="Rahmani R.S."/>
            <person name="Gugger P.F."/>
            <person name="Wang M."/>
            <person name="Li H."/>
            <person name="Zhang Y."/>
            <person name="Li Z."/>
            <person name="Wang Q."/>
            <person name="Van de Peer Y."/>
            <person name="Marchal K."/>
            <person name="Chen J."/>
        </authorList>
    </citation>
    <scope>NUCLEOTIDE SEQUENCE [LARGE SCALE GENOMIC DNA]</scope>
    <source>
        <tissue evidence="2">Leaf</tissue>
    </source>
</reference>
<organism evidence="2 3">
    <name type="scientific">Nelumbo nucifera</name>
    <name type="common">Sacred lotus</name>
    <dbReference type="NCBI Taxonomy" id="4432"/>
    <lineage>
        <taxon>Eukaryota</taxon>
        <taxon>Viridiplantae</taxon>
        <taxon>Streptophyta</taxon>
        <taxon>Embryophyta</taxon>
        <taxon>Tracheophyta</taxon>
        <taxon>Spermatophyta</taxon>
        <taxon>Magnoliopsida</taxon>
        <taxon>Proteales</taxon>
        <taxon>Nelumbonaceae</taxon>
        <taxon>Nelumbo</taxon>
    </lineage>
</organism>
<gene>
    <name evidence="2" type="ORF">HUJ06_005190</name>
</gene>
<evidence type="ECO:0000256" key="1">
    <source>
        <dbReference type="SAM" id="MobiDB-lite"/>
    </source>
</evidence>
<dbReference type="EMBL" id="DUZY01000004">
    <property type="protein sequence ID" value="DAD34550.1"/>
    <property type="molecule type" value="Genomic_DNA"/>
</dbReference>
<proteinExistence type="predicted"/>
<feature type="compositionally biased region" description="Acidic residues" evidence="1">
    <location>
        <begin position="38"/>
        <end position="53"/>
    </location>
</feature>
<sequence length="131" mass="14785">MKFGNFPLADDLNSIESSVILGMVKSSNDSNMMKETEYNEETNGDAGDQNDDFVSEKDRDPDNAFELDEHIESENEILSEEFINKNSKLEDFKDLHIGSLVYIPTETKYNLSLEQIVTPNSGVSIEVIWNG</sequence>
<protein>
    <submittedName>
        <fullName evidence="2">Uncharacterized protein</fullName>
    </submittedName>
</protein>
<evidence type="ECO:0000313" key="3">
    <source>
        <dbReference type="Proteomes" id="UP000607653"/>
    </source>
</evidence>
<name>A0A822YPN3_NELNU</name>
<feature type="region of interest" description="Disordered" evidence="1">
    <location>
        <begin position="30"/>
        <end position="61"/>
    </location>
</feature>
<evidence type="ECO:0000313" key="2">
    <source>
        <dbReference type="EMBL" id="DAD34550.1"/>
    </source>
</evidence>